<keyword evidence="2" id="KW-1185">Reference proteome</keyword>
<evidence type="ECO:0000313" key="1">
    <source>
        <dbReference type="EMBL" id="THG55320.1"/>
    </source>
</evidence>
<dbReference type="Proteomes" id="UP000305401">
    <property type="component" value="Unassembled WGS sequence"/>
</dbReference>
<sequence>MAQRKVDIITLGCSKNLVDSERLIGLFAANGIAVRHDPDEEQRPSPTVVINTCGFIGDAKEESVNTILQYAQAKNDGKIKELYVMGCLSQRYSEELPVEIPEVDGWYGKFNWHGIVDRMVKNASPGSTSFERVITTPSHHAYIKISEGCNRYCAFCAIPLITGRYKSRTIDDILAEIEALVARGVKEFNVIAQDLSSYGIDIYGRMALPELIDRMAGIKGVEWIRLHYAYPAQFPMEIADVMARRPNVCKYIDIALQHISDPVLKAMRRHIDAAGTRALLAELRKRVPGIHIRTTLMVGFPGEGETEFDELIDFVKEQRFERMGAFAYCEEDDTFAAQNLADSIPDRVKQDRLSRLMALQEQISLEKQEEKIGNTLKVLIDREEDDYYVGRTEWDSPEVDPEVLVKKTRKLQRGEFCNVRVVQAFPFELIAEIV</sequence>
<keyword evidence="1" id="KW-0808">Transferase</keyword>
<evidence type="ECO:0000313" key="2">
    <source>
        <dbReference type="Proteomes" id="UP000305401"/>
    </source>
</evidence>
<dbReference type="EC" id="2.8.4.4" evidence="1"/>
<comment type="caution">
    <text evidence="1">The sequence shown here is derived from an EMBL/GenBank/DDBJ whole genome shotgun (WGS) entry which is preliminary data.</text>
</comment>
<accession>A0AC61S984</accession>
<reference evidence="1" key="1">
    <citation type="submission" date="2019-04" db="EMBL/GenBank/DDBJ databases">
        <title>Microbes associate with the intestines of laboratory mice.</title>
        <authorList>
            <person name="Navarre W."/>
            <person name="Wong E."/>
            <person name="Huang K.C."/>
            <person name="Tropini C."/>
            <person name="Ng K."/>
            <person name="Yu B."/>
        </authorList>
    </citation>
    <scope>NUCLEOTIDE SEQUENCE</scope>
    <source>
        <strain evidence="1">NM86_A22</strain>
    </source>
</reference>
<gene>
    <name evidence="1" type="primary">rimO</name>
    <name evidence="1" type="ORF">E5990_00500</name>
</gene>
<organism evidence="1 2">
    <name type="scientific">Muribaculum caecicola</name>
    <dbReference type="NCBI Taxonomy" id="3038144"/>
    <lineage>
        <taxon>Bacteria</taxon>
        <taxon>Pseudomonadati</taxon>
        <taxon>Bacteroidota</taxon>
        <taxon>Bacteroidia</taxon>
        <taxon>Bacteroidales</taxon>
        <taxon>Muribaculaceae</taxon>
        <taxon>Muribaculum</taxon>
    </lineage>
</organism>
<keyword evidence="1" id="KW-0687">Ribonucleoprotein</keyword>
<proteinExistence type="predicted"/>
<dbReference type="EMBL" id="SSTG01000002">
    <property type="protein sequence ID" value="THG55320.1"/>
    <property type="molecule type" value="Genomic_DNA"/>
</dbReference>
<protein>
    <submittedName>
        <fullName evidence="1">30S ribosomal protein S12 methylthiotransferase RimO</fullName>
        <ecNumber evidence="1">2.8.4.4</ecNumber>
    </submittedName>
</protein>
<keyword evidence="1" id="KW-0689">Ribosomal protein</keyword>
<name>A0AC61S984_9BACT</name>